<reference evidence="2 3" key="1">
    <citation type="submission" date="2013-04" db="EMBL/GenBank/DDBJ databases">
        <title>The Genome Sequence of Parabacteroides goldsteinii DSM 19448.</title>
        <authorList>
            <consortium name="The Broad Institute Genomics Platform"/>
            <person name="Earl A."/>
            <person name="Ward D."/>
            <person name="Feldgarden M."/>
            <person name="Gevers D."/>
            <person name="Martens E."/>
            <person name="Sakamoto M."/>
            <person name="Benno Y."/>
            <person name="Song Y."/>
            <person name="Liu C."/>
            <person name="Lee J."/>
            <person name="Bolanos M."/>
            <person name="Vaisanen M.L."/>
            <person name="Finegold S.M."/>
            <person name="Walker B."/>
            <person name="Young S."/>
            <person name="Zeng Q."/>
            <person name="Gargeya S."/>
            <person name="Fitzgerald M."/>
            <person name="Haas B."/>
            <person name="Abouelleil A."/>
            <person name="Allen A.W."/>
            <person name="Alvarado L."/>
            <person name="Arachchi H.M."/>
            <person name="Berlin A.M."/>
            <person name="Chapman S.B."/>
            <person name="Gainer-Dewar J."/>
            <person name="Goldberg J."/>
            <person name="Griggs A."/>
            <person name="Gujja S."/>
            <person name="Hansen M."/>
            <person name="Howarth C."/>
            <person name="Imamovic A."/>
            <person name="Ireland A."/>
            <person name="Larimer J."/>
            <person name="McCowan C."/>
            <person name="Murphy C."/>
            <person name="Pearson M."/>
            <person name="Poon T.W."/>
            <person name="Priest M."/>
            <person name="Roberts A."/>
            <person name="Saif S."/>
            <person name="Shea T."/>
            <person name="Sisk P."/>
            <person name="Sykes S."/>
            <person name="Wortman J."/>
            <person name="Nusbaum C."/>
            <person name="Birren B."/>
        </authorList>
    </citation>
    <scope>NUCLEOTIDE SEQUENCE [LARGE SCALE GENOMIC DNA]</scope>
    <source>
        <strain evidence="2 3">DSM 19448</strain>
    </source>
</reference>
<evidence type="ECO:0000256" key="1">
    <source>
        <dbReference type="SAM" id="Phobius"/>
    </source>
</evidence>
<dbReference type="HOGENOM" id="CLU_217107_1_0_10"/>
<dbReference type="Pfam" id="PF20096">
    <property type="entry name" value="DUF6486"/>
    <property type="match status" value="1"/>
</dbReference>
<dbReference type="NCBIfam" id="NF033879">
    <property type="entry name" value="smalltalk"/>
    <property type="match status" value="1"/>
</dbReference>
<dbReference type="InterPro" id="IPR045505">
    <property type="entry name" value="DUF6486"/>
</dbReference>
<organism evidence="2 3">
    <name type="scientific">Parabacteroides goldsteinii DSM 19448 = WAL 12034</name>
    <dbReference type="NCBI Taxonomy" id="927665"/>
    <lineage>
        <taxon>Bacteria</taxon>
        <taxon>Pseudomonadati</taxon>
        <taxon>Bacteroidota</taxon>
        <taxon>Bacteroidia</taxon>
        <taxon>Bacteroidales</taxon>
        <taxon>Tannerellaceae</taxon>
        <taxon>Parabacteroides</taxon>
    </lineage>
</organism>
<dbReference type="STRING" id="927665.HMPREF1535_04262"/>
<dbReference type="PATRIC" id="fig|927665.4.peg.4376"/>
<evidence type="ECO:0000313" key="2">
    <source>
        <dbReference type="EMBL" id="KKB48036.1"/>
    </source>
</evidence>
<name>A0A0F5IR68_9BACT</name>
<feature type="transmembrane region" description="Helical" evidence="1">
    <location>
        <begin position="18"/>
        <end position="39"/>
    </location>
</feature>
<keyword evidence="1" id="KW-0812">Transmembrane</keyword>
<keyword evidence="1" id="KW-1133">Transmembrane helix</keyword>
<accession>A0A0F5IR68</accession>
<dbReference type="EMBL" id="AQHV01000023">
    <property type="protein sequence ID" value="KKB48036.1"/>
    <property type="molecule type" value="Genomic_DNA"/>
</dbReference>
<gene>
    <name evidence="2" type="ORF">HMPREF1535_04262</name>
</gene>
<evidence type="ECO:0000313" key="3">
    <source>
        <dbReference type="Proteomes" id="UP000033047"/>
    </source>
</evidence>
<protein>
    <recommendedName>
        <fullName evidence="4">Smalltalk protein</fullName>
    </recommendedName>
</protein>
<evidence type="ECO:0008006" key="4">
    <source>
        <dbReference type="Google" id="ProtNLM"/>
    </source>
</evidence>
<sequence length="43" mass="4567">MQQTIEANPAPENPKHKIWGIVLKVIATVVATLLGALGLQSCL</sequence>
<dbReference type="AlphaFoldDB" id="A0A0F5IR68"/>
<keyword evidence="1" id="KW-0472">Membrane</keyword>
<dbReference type="Proteomes" id="UP000033047">
    <property type="component" value="Unassembled WGS sequence"/>
</dbReference>
<dbReference type="RefSeq" id="WP_007658059.1">
    <property type="nucleotide sequence ID" value="NZ_KQ033913.1"/>
</dbReference>
<comment type="caution">
    <text evidence="2">The sequence shown here is derived from an EMBL/GenBank/DDBJ whole genome shotgun (WGS) entry which is preliminary data.</text>
</comment>
<proteinExistence type="predicted"/>